<sequence length="79" mass="8742">MRNNEYKKFKLNDNELMMVAGGDAGGKYYIVRYKGNDGKYYTAICATYQAALDLCARVGVDPSTIDVTDNPFPSWGFGA</sequence>
<evidence type="ECO:0000313" key="2">
    <source>
        <dbReference type="Proteomes" id="UP000001299"/>
    </source>
</evidence>
<organism evidence="1 2">
    <name type="scientific">Butyrivibrio proteoclasticus (strain ATCC 51982 / DSM 14932 / B316)</name>
    <name type="common">Clostridium proteoclasticum</name>
    <dbReference type="NCBI Taxonomy" id="515622"/>
    <lineage>
        <taxon>Bacteria</taxon>
        <taxon>Bacillati</taxon>
        <taxon>Bacillota</taxon>
        <taxon>Clostridia</taxon>
        <taxon>Lachnospirales</taxon>
        <taxon>Lachnospiraceae</taxon>
        <taxon>Butyrivibrio</taxon>
    </lineage>
</organism>
<dbReference type="KEGG" id="bpb:bpr_IV153"/>
<proteinExistence type="predicted"/>
<evidence type="ECO:0000313" key="1">
    <source>
        <dbReference type="EMBL" id="ADL36517.1"/>
    </source>
</evidence>
<dbReference type="Proteomes" id="UP000001299">
    <property type="component" value="Plasmid pCY186"/>
</dbReference>
<keyword evidence="1" id="KW-0614">Plasmid</keyword>
<dbReference type="RefSeq" id="WP_013283165.1">
    <property type="nucleotide sequence ID" value="NC_014390.1"/>
</dbReference>
<dbReference type="AlphaFoldDB" id="E0S535"/>
<dbReference type="EMBL" id="CP001813">
    <property type="protein sequence ID" value="ADL36517.1"/>
    <property type="molecule type" value="Genomic_DNA"/>
</dbReference>
<keyword evidence="2" id="KW-1185">Reference proteome</keyword>
<accession>E0S535</accession>
<name>E0S535_BUTPB</name>
<protein>
    <submittedName>
        <fullName evidence="1">Uncharacterized protein</fullName>
    </submittedName>
</protein>
<geneLocation type="plasmid" evidence="1 2">
    <name>pCY186</name>
</geneLocation>
<gene>
    <name evidence="1" type="ordered locus">bpr_IV153</name>
</gene>
<dbReference type="HOGENOM" id="CLU_2599380_0_0_9"/>
<reference evidence="1 2" key="1">
    <citation type="journal article" date="2010" name="PLoS ONE">
        <title>The glycobiome of the rumen bacterium Butyrivibrio proteoclasticus B316(T) highlights adaptation to a polysaccharide-rich environment.</title>
        <authorList>
            <person name="Kelly W.J."/>
            <person name="Leahy S.C."/>
            <person name="Altermann E."/>
            <person name="Yeoman C.J."/>
            <person name="Dunne J.C."/>
            <person name="Kong Z."/>
            <person name="Pacheco D.M."/>
            <person name="Li D."/>
            <person name="Noel S.J."/>
            <person name="Moon C.D."/>
            <person name="Cookson A.L."/>
            <person name="Attwood G.T."/>
        </authorList>
    </citation>
    <scope>NUCLEOTIDE SEQUENCE [LARGE SCALE GENOMIC DNA]</scope>
    <source>
        <strain evidence="2">ATCC 51982 / DSM 14932 / B316</strain>
        <plasmid evidence="2">Plasmid pCY186</plasmid>
    </source>
</reference>